<organism evidence="1 2">
    <name type="scientific">Aquamicrobium aerolatum DSM 21857</name>
    <dbReference type="NCBI Taxonomy" id="1121003"/>
    <lineage>
        <taxon>Bacteria</taxon>
        <taxon>Pseudomonadati</taxon>
        <taxon>Pseudomonadota</taxon>
        <taxon>Alphaproteobacteria</taxon>
        <taxon>Hyphomicrobiales</taxon>
        <taxon>Phyllobacteriaceae</taxon>
        <taxon>Aerobium</taxon>
    </lineage>
</organism>
<gene>
    <name evidence="1" type="ORF">SAMN03080618_03352</name>
</gene>
<evidence type="ECO:0000313" key="2">
    <source>
        <dbReference type="Proteomes" id="UP000242763"/>
    </source>
</evidence>
<dbReference type="RefSeq" id="WP_091524736.1">
    <property type="nucleotide sequence ID" value="NZ_FORF01000030.1"/>
</dbReference>
<evidence type="ECO:0000313" key="1">
    <source>
        <dbReference type="EMBL" id="SFJ57304.1"/>
    </source>
</evidence>
<dbReference type="Proteomes" id="UP000242763">
    <property type="component" value="Unassembled WGS sequence"/>
</dbReference>
<proteinExistence type="predicted"/>
<keyword evidence="2" id="KW-1185">Reference proteome</keyword>
<name>A0A1I3SEQ0_9HYPH</name>
<protein>
    <submittedName>
        <fullName evidence="1">Uncharacterized protein</fullName>
    </submittedName>
</protein>
<reference evidence="2" key="1">
    <citation type="submission" date="2016-10" db="EMBL/GenBank/DDBJ databases">
        <authorList>
            <person name="Varghese N."/>
            <person name="Submissions S."/>
        </authorList>
    </citation>
    <scope>NUCLEOTIDE SEQUENCE [LARGE SCALE GENOMIC DNA]</scope>
    <source>
        <strain evidence="2">DSM 21857</strain>
    </source>
</reference>
<dbReference type="STRING" id="1121003.SAMN03080618_03352"/>
<accession>A0A1I3SEQ0</accession>
<sequence length="74" mass="7933">MSNRTPSEQIIEASYQVAALLTLCECAAWSLRNNMADLALVSDSIHTALLMAKDLHGSVHDFIEAGEGMKEAAA</sequence>
<dbReference type="AlphaFoldDB" id="A0A1I3SEQ0"/>
<dbReference type="EMBL" id="FORF01000030">
    <property type="protein sequence ID" value="SFJ57304.1"/>
    <property type="molecule type" value="Genomic_DNA"/>
</dbReference>